<dbReference type="Pfam" id="PF00646">
    <property type="entry name" value="F-box"/>
    <property type="match status" value="1"/>
</dbReference>
<feature type="domain" description="F-box" evidence="1">
    <location>
        <begin position="4"/>
        <end position="53"/>
    </location>
</feature>
<dbReference type="PANTHER" id="PTHR31672">
    <property type="entry name" value="BNACNNG10540D PROTEIN"/>
    <property type="match status" value="1"/>
</dbReference>
<dbReference type="GeneID" id="107411734"/>
<dbReference type="SMART" id="SM00256">
    <property type="entry name" value="FBOX"/>
    <property type="match status" value="1"/>
</dbReference>
<dbReference type="Pfam" id="PF07734">
    <property type="entry name" value="FBA_1"/>
    <property type="match status" value="1"/>
</dbReference>
<dbReference type="InterPro" id="IPR017451">
    <property type="entry name" value="F-box-assoc_interact_dom"/>
</dbReference>
<gene>
    <name evidence="3" type="primary">LOC107411734</name>
</gene>
<dbReference type="PROSITE" id="PS50181">
    <property type="entry name" value="FBOX"/>
    <property type="match status" value="1"/>
</dbReference>
<dbReference type="RefSeq" id="XP_060668117.1">
    <property type="nucleotide sequence ID" value="XM_060812134.1"/>
</dbReference>
<dbReference type="NCBIfam" id="TIGR01640">
    <property type="entry name" value="F_box_assoc_1"/>
    <property type="match status" value="1"/>
</dbReference>
<evidence type="ECO:0000313" key="2">
    <source>
        <dbReference type="Proteomes" id="UP001652623"/>
    </source>
</evidence>
<proteinExistence type="predicted"/>
<dbReference type="Gene3D" id="1.20.1280.50">
    <property type="match status" value="1"/>
</dbReference>
<evidence type="ECO:0000313" key="3">
    <source>
        <dbReference type="RefSeq" id="XP_060668117.1"/>
    </source>
</evidence>
<dbReference type="Proteomes" id="UP001652623">
    <property type="component" value="Chromosome 10"/>
</dbReference>
<dbReference type="InterPro" id="IPR036047">
    <property type="entry name" value="F-box-like_dom_sf"/>
</dbReference>
<sequence length="463" mass="53014">MKHDAYDFSLPKELLVEILLKLPALSLLRYMCVCKSWCSTINNLFAQNLLRNHTNNHNAAKPYLLLDVGADHKTTLTLSYDTLEALRIPYPPIDPQFRQKTKILCCCNGIILFSDQFKTKWGLWSLTTGQTHLLPSSSSHRLDKHYGQRDFLFQNVGFGFDTKTMDYKVVIIYKFFDDLLGSLVVEIYSLKTNSWTSIPTLLDETRIGLPPEKLYQIHGRCGVFSNGMLSWRASDTMYANDMVYGEVWQGIISVDLTSETIITTRLPSSISHSMYSLVNSMVYKEFFSLAAYKYHQGSYHIWVLEEYGLKDSWKMLLNIRPLDHQFGRVLGFWKNDKMECLPKELVGEILLKVAGYIPSAVQIWVLGDYGVKESWNKLFTIGPLRYIGPYTTSPLVYKGSFALVNDVLPHFDTWVLGEYGVKESWNMLAMITIGPVQRIGQVLGLWKDSDGFSKYSLETTNNP</sequence>
<dbReference type="InterPro" id="IPR001810">
    <property type="entry name" value="F-box_dom"/>
</dbReference>
<dbReference type="PANTHER" id="PTHR31672:SF13">
    <property type="entry name" value="F-BOX PROTEIN CPR30-LIKE"/>
    <property type="match status" value="1"/>
</dbReference>
<protein>
    <submittedName>
        <fullName evidence="3">F-box/kelch-repeat protein At3g23880-like</fullName>
    </submittedName>
</protein>
<dbReference type="InterPro" id="IPR050796">
    <property type="entry name" value="SCF_F-box_component"/>
</dbReference>
<keyword evidence="2" id="KW-1185">Reference proteome</keyword>
<reference evidence="3" key="1">
    <citation type="submission" date="2025-08" db="UniProtKB">
        <authorList>
            <consortium name="RefSeq"/>
        </authorList>
    </citation>
    <scope>IDENTIFICATION</scope>
    <source>
        <tissue evidence="3">Seedling</tissue>
    </source>
</reference>
<accession>A0ABM3ZUF6</accession>
<dbReference type="SUPFAM" id="SSF81383">
    <property type="entry name" value="F-box domain"/>
    <property type="match status" value="1"/>
</dbReference>
<dbReference type="InterPro" id="IPR006527">
    <property type="entry name" value="F-box-assoc_dom_typ1"/>
</dbReference>
<name>A0ABM3ZUF6_ZIZJJ</name>
<evidence type="ECO:0000259" key="1">
    <source>
        <dbReference type="PROSITE" id="PS50181"/>
    </source>
</evidence>
<organism evidence="2 3">
    <name type="scientific">Ziziphus jujuba</name>
    <name type="common">Chinese jujube</name>
    <name type="synonym">Ziziphus sativa</name>
    <dbReference type="NCBI Taxonomy" id="326968"/>
    <lineage>
        <taxon>Eukaryota</taxon>
        <taxon>Viridiplantae</taxon>
        <taxon>Streptophyta</taxon>
        <taxon>Embryophyta</taxon>
        <taxon>Tracheophyta</taxon>
        <taxon>Spermatophyta</taxon>
        <taxon>Magnoliopsida</taxon>
        <taxon>eudicotyledons</taxon>
        <taxon>Gunneridae</taxon>
        <taxon>Pentapetalae</taxon>
        <taxon>rosids</taxon>
        <taxon>fabids</taxon>
        <taxon>Rosales</taxon>
        <taxon>Rhamnaceae</taxon>
        <taxon>Paliureae</taxon>
        <taxon>Ziziphus</taxon>
    </lineage>
</organism>